<sequence length="96" mass="10666">MQRIEGRGASKGHLLAVLRNVGLTGAHLKSYGDELGSPEVIDTNRETPVKYFKEIKGCSSEKVMQPTAQLKCLYTNVHSMGKKQEELEATMQKIMT</sequence>
<evidence type="ECO:0000313" key="2">
    <source>
        <dbReference type="Proteomes" id="UP000190648"/>
    </source>
</evidence>
<dbReference type="Proteomes" id="UP000190648">
    <property type="component" value="Unassembled WGS sequence"/>
</dbReference>
<dbReference type="OrthoDB" id="9393271at2759"/>
<name>A0A1V4KD50_PATFA</name>
<gene>
    <name evidence="1" type="ORF">AV530_014103</name>
</gene>
<dbReference type="EMBL" id="LSYS01003700">
    <property type="protein sequence ID" value="OPJ82325.1"/>
    <property type="molecule type" value="Genomic_DNA"/>
</dbReference>
<accession>A0A1V4KD50</accession>
<protein>
    <submittedName>
        <fullName evidence="1">Uncharacterized protein</fullName>
    </submittedName>
</protein>
<organism evidence="1 2">
    <name type="scientific">Patagioenas fasciata monilis</name>
    <dbReference type="NCBI Taxonomy" id="372326"/>
    <lineage>
        <taxon>Eukaryota</taxon>
        <taxon>Metazoa</taxon>
        <taxon>Chordata</taxon>
        <taxon>Craniata</taxon>
        <taxon>Vertebrata</taxon>
        <taxon>Euteleostomi</taxon>
        <taxon>Archelosauria</taxon>
        <taxon>Archosauria</taxon>
        <taxon>Dinosauria</taxon>
        <taxon>Saurischia</taxon>
        <taxon>Theropoda</taxon>
        <taxon>Coelurosauria</taxon>
        <taxon>Aves</taxon>
        <taxon>Neognathae</taxon>
        <taxon>Neoaves</taxon>
        <taxon>Columbimorphae</taxon>
        <taxon>Columbiformes</taxon>
        <taxon>Columbidae</taxon>
        <taxon>Patagioenas</taxon>
    </lineage>
</organism>
<keyword evidence="2" id="KW-1185">Reference proteome</keyword>
<evidence type="ECO:0000313" key="1">
    <source>
        <dbReference type="EMBL" id="OPJ82325.1"/>
    </source>
</evidence>
<dbReference type="AlphaFoldDB" id="A0A1V4KD50"/>
<comment type="caution">
    <text evidence="1">The sequence shown here is derived from an EMBL/GenBank/DDBJ whole genome shotgun (WGS) entry which is preliminary data.</text>
</comment>
<reference evidence="1 2" key="1">
    <citation type="submission" date="2016-02" db="EMBL/GenBank/DDBJ databases">
        <title>Band-tailed pigeon sequencing and assembly.</title>
        <authorList>
            <person name="Soares A.E."/>
            <person name="Novak B.J."/>
            <person name="Rice E.S."/>
            <person name="O'Connell B."/>
            <person name="Chang D."/>
            <person name="Weber S."/>
            <person name="Shapiro B."/>
        </authorList>
    </citation>
    <scope>NUCLEOTIDE SEQUENCE [LARGE SCALE GENOMIC DNA]</scope>
    <source>
        <strain evidence="1">BTP2013</strain>
        <tissue evidence="1">Blood</tissue>
    </source>
</reference>
<proteinExistence type="predicted"/>